<evidence type="ECO:0000313" key="5">
    <source>
        <dbReference type="Proteomes" id="UP000614601"/>
    </source>
</evidence>
<evidence type="ECO:0000256" key="1">
    <source>
        <dbReference type="SAM" id="Coils"/>
    </source>
</evidence>
<feature type="domain" description="CC2D2A N-terminal C2" evidence="3">
    <location>
        <begin position="492"/>
        <end position="634"/>
    </location>
</feature>
<dbReference type="EMBL" id="CAJFCW020000001">
    <property type="protein sequence ID" value="CAG9085647.1"/>
    <property type="molecule type" value="Genomic_DNA"/>
</dbReference>
<name>A0A811JVX3_9BILA</name>
<feature type="compositionally biased region" description="Low complexity" evidence="2">
    <location>
        <begin position="81"/>
        <end position="95"/>
    </location>
</feature>
<keyword evidence="1" id="KW-0175">Coiled coil</keyword>
<proteinExistence type="predicted"/>
<dbReference type="EMBL" id="CAJFDH010000001">
    <property type="protein sequence ID" value="CAD5207440.1"/>
    <property type="molecule type" value="Genomic_DNA"/>
</dbReference>
<dbReference type="OrthoDB" id="2162143at2759"/>
<feature type="coiled-coil region" evidence="1">
    <location>
        <begin position="391"/>
        <end position="422"/>
    </location>
</feature>
<comment type="caution">
    <text evidence="4">The sequence shown here is derived from an EMBL/GenBank/DDBJ whole genome shotgun (WGS) entry which is preliminary data.</text>
</comment>
<dbReference type="AlphaFoldDB" id="A0A811JVX3"/>
<dbReference type="PANTHER" id="PTHR20837">
    <property type="entry name" value="CENTROSOMAL PROTEIN-RELATED"/>
    <property type="match status" value="1"/>
</dbReference>
<dbReference type="Proteomes" id="UP000614601">
    <property type="component" value="Unassembled WGS sequence"/>
</dbReference>
<accession>A0A811JVX3</accession>
<gene>
    <name evidence="4" type="ORF">BOKJ2_LOCUS2124</name>
</gene>
<dbReference type="GO" id="GO:1904491">
    <property type="term" value="P:protein localization to ciliary transition zone"/>
    <property type="evidence" value="ECO:0007669"/>
    <property type="project" value="TreeGrafter"/>
</dbReference>
<evidence type="ECO:0000256" key="2">
    <source>
        <dbReference type="SAM" id="MobiDB-lite"/>
    </source>
</evidence>
<feature type="region of interest" description="Disordered" evidence="2">
    <location>
        <begin position="1"/>
        <end position="120"/>
    </location>
</feature>
<evidence type="ECO:0000313" key="4">
    <source>
        <dbReference type="EMBL" id="CAD5207440.1"/>
    </source>
</evidence>
<sequence>MEDIEEVSETNVSSVASPVAKTPPKMGWGDPEVKPKPRALPTLASRPAMPSPKQLFSPPSEVLEGERSPAFSEPPGMGTVSQSPSGLLSPSSDLQQIHHSKSFDSASLSSRSSKRTTLSAEMSSIIRQRVRQQAKSIVEKKRGSVQLAKRLLRSQTLQGLEKESLDYKSGDTFIEQALKMGSKYVTKEQSLLPPDFVQREFFQFENERKSEKDEKIYSIPTVYAKPKSTEKNRAEYSSLLTIYKPTSGAHIEDPLARMYPQSFKSQASRKFDLIVPRHGAPFASSQTGVLGLNPTIMTRKIKRPKRDEDEDFELIEFVSPIHWTDWENFGLAPTKYYQLTVDINKVEFEHHWLFGEEDVLARRLRRLHSDYILSTEKLVDLWKEVVELRKRIELEILIENDKKQINEELEQKFEEIQKLRQEVPLLGEVMEKSYEELKEYWEKSGKNSTHYKLVKMGNTEYSNLELPLYELRHLHIKDETPVQSARLLPRQISVQDQLKRQDQERKAALKKCRLRVEIYFNKILVSRTESKLLEPDFTVTFGQVYNLRVHEQPDTVELVFQEKFGGNAWKSMATIFVPFEWHLDCPDRKLEPLDFAADWEIQSFKGSIGCGDPPKAPHMAGRLFCNAIWMEDEKPWNYDKNVQKSRSNQDESFNLIPKETLLTSKSDSDRKNDHRLEALSKRYQSRRFGGQTVPFDKIDQIGLVETEFEASFLVDELKTEDSALGISVNESHLDVIHELGLQYAVNLRQNLYDASRHSKSSRSFDSVVREEPIPLFFDLFGTIFRPPDISRKLKPMRGQRAPQSTKHANYRIVVNIQNAVNLPEKISGEATNVFVDVVFRKKHLQTAAVEGRYANWQDTLILDLESDADIHFQMPFINEMIEFRLYDRCISSLARDNREINTIHEQWENKWLGDVLVPFSAIYTQGKLDGAMNIRKPAFHTDYKNLDKASQLKVLITIDPPLLPPKLVFNNLFTENEENEARFNVFLWC</sequence>
<dbReference type="Proteomes" id="UP000783686">
    <property type="component" value="Unassembled WGS sequence"/>
</dbReference>
<dbReference type="GO" id="GO:1905515">
    <property type="term" value="P:non-motile cilium assembly"/>
    <property type="evidence" value="ECO:0007669"/>
    <property type="project" value="TreeGrafter"/>
</dbReference>
<protein>
    <recommendedName>
        <fullName evidence="3">CC2D2A N-terminal C2 domain-containing protein</fullName>
    </recommendedName>
</protein>
<reference evidence="4" key="1">
    <citation type="submission" date="2020-09" db="EMBL/GenBank/DDBJ databases">
        <authorList>
            <person name="Kikuchi T."/>
        </authorList>
    </citation>
    <scope>NUCLEOTIDE SEQUENCE</scope>
    <source>
        <strain evidence="4">SH1</strain>
    </source>
</reference>
<dbReference type="Pfam" id="PF15625">
    <property type="entry name" value="CC2D2AN-C2"/>
    <property type="match status" value="1"/>
</dbReference>
<dbReference type="PANTHER" id="PTHR20837:SF0">
    <property type="entry name" value="COILED-COIL AND C2 DOMAIN-CONTAINING PROTEIN 2A"/>
    <property type="match status" value="1"/>
</dbReference>
<organism evidence="4 5">
    <name type="scientific">Bursaphelenchus okinawaensis</name>
    <dbReference type="NCBI Taxonomy" id="465554"/>
    <lineage>
        <taxon>Eukaryota</taxon>
        <taxon>Metazoa</taxon>
        <taxon>Ecdysozoa</taxon>
        <taxon>Nematoda</taxon>
        <taxon>Chromadorea</taxon>
        <taxon>Rhabditida</taxon>
        <taxon>Tylenchina</taxon>
        <taxon>Tylenchomorpha</taxon>
        <taxon>Aphelenchoidea</taxon>
        <taxon>Aphelenchoididae</taxon>
        <taxon>Bursaphelenchus</taxon>
    </lineage>
</organism>
<dbReference type="InterPro" id="IPR052434">
    <property type="entry name" value="Tectonic-like_complex_comp"/>
</dbReference>
<dbReference type="InterPro" id="IPR028928">
    <property type="entry name" value="CC2D2AN-C2"/>
</dbReference>
<dbReference type="GO" id="GO:0035869">
    <property type="term" value="C:ciliary transition zone"/>
    <property type="evidence" value="ECO:0007669"/>
    <property type="project" value="TreeGrafter"/>
</dbReference>
<feature type="compositionally biased region" description="Low complexity" evidence="2">
    <location>
        <begin position="103"/>
        <end position="120"/>
    </location>
</feature>
<evidence type="ECO:0000259" key="3">
    <source>
        <dbReference type="Pfam" id="PF15625"/>
    </source>
</evidence>
<keyword evidence="5" id="KW-1185">Reference proteome</keyword>